<evidence type="ECO:0000259" key="5">
    <source>
        <dbReference type="Pfam" id="PF07992"/>
    </source>
</evidence>
<dbReference type="EMBL" id="CP058691">
    <property type="protein sequence ID" value="QLH16685.1"/>
    <property type="molecule type" value="Genomic_DNA"/>
</dbReference>
<evidence type="ECO:0000256" key="2">
    <source>
        <dbReference type="ARBA" id="ARBA00022630"/>
    </source>
</evidence>
<geneLocation type="plasmid" evidence="7 8">
    <name>unnamed1</name>
</geneLocation>
<reference evidence="7 8" key="1">
    <citation type="submission" date="2020-07" db="EMBL/GenBank/DDBJ databases">
        <title>The complete genome of Paracoccus pantotrophus ACCC 10489.</title>
        <authorList>
            <person name="Si Y."/>
        </authorList>
    </citation>
    <scope>NUCLEOTIDE SEQUENCE [LARGE SCALE GENOMIC DNA]</scope>
    <source>
        <strain evidence="7 8">ACCC10489</strain>
        <plasmid evidence="7 8">unnamed1</plasmid>
    </source>
</reference>
<evidence type="ECO:0000256" key="4">
    <source>
        <dbReference type="ARBA" id="ARBA00023002"/>
    </source>
</evidence>
<dbReference type="InterPro" id="IPR050446">
    <property type="entry name" value="FAD-oxidoreductase/Apoptosis"/>
</dbReference>
<dbReference type="Pfam" id="PF07992">
    <property type="entry name" value="Pyr_redox_2"/>
    <property type="match status" value="1"/>
</dbReference>
<dbReference type="PRINTS" id="PR00368">
    <property type="entry name" value="FADPNR"/>
</dbReference>
<gene>
    <name evidence="7" type="ORF">HYQ43_20935</name>
</gene>
<dbReference type="RefSeq" id="WP_024844807.1">
    <property type="nucleotide sequence ID" value="NZ_CP038205.1"/>
</dbReference>
<evidence type="ECO:0000259" key="6">
    <source>
        <dbReference type="Pfam" id="PF14759"/>
    </source>
</evidence>
<dbReference type="PANTHER" id="PTHR43557:SF2">
    <property type="entry name" value="RIESKE DOMAIN-CONTAINING PROTEIN-RELATED"/>
    <property type="match status" value="1"/>
</dbReference>
<name>A0A7H9C0Y9_PARPN</name>
<dbReference type="SUPFAM" id="SSF51905">
    <property type="entry name" value="FAD/NAD(P)-binding domain"/>
    <property type="match status" value="2"/>
</dbReference>
<proteinExistence type="predicted"/>
<accession>A0A7H9C0Y9</accession>
<feature type="domain" description="Reductase C-terminal" evidence="6">
    <location>
        <begin position="325"/>
        <end position="391"/>
    </location>
</feature>
<evidence type="ECO:0000256" key="1">
    <source>
        <dbReference type="ARBA" id="ARBA00001974"/>
    </source>
</evidence>
<dbReference type="InterPro" id="IPR016156">
    <property type="entry name" value="FAD/NAD-linked_Rdtase_dimer_sf"/>
</dbReference>
<dbReference type="PANTHER" id="PTHR43557">
    <property type="entry name" value="APOPTOSIS-INDUCING FACTOR 1"/>
    <property type="match status" value="1"/>
</dbReference>
<dbReference type="Gene3D" id="3.30.390.30">
    <property type="match status" value="1"/>
</dbReference>
<organism evidence="7 8">
    <name type="scientific">Paracoccus pantotrophus</name>
    <name type="common">Thiosphaera pantotropha</name>
    <dbReference type="NCBI Taxonomy" id="82367"/>
    <lineage>
        <taxon>Bacteria</taxon>
        <taxon>Pseudomonadati</taxon>
        <taxon>Pseudomonadota</taxon>
        <taxon>Alphaproteobacteria</taxon>
        <taxon>Rhodobacterales</taxon>
        <taxon>Paracoccaceae</taxon>
        <taxon>Paracoccus</taxon>
    </lineage>
</organism>
<dbReference type="GO" id="GO:0005737">
    <property type="term" value="C:cytoplasm"/>
    <property type="evidence" value="ECO:0007669"/>
    <property type="project" value="TreeGrafter"/>
</dbReference>
<dbReference type="PRINTS" id="PR00411">
    <property type="entry name" value="PNDRDTASEI"/>
</dbReference>
<sequence>MQRSHHHAVVIVGAGQAACQLAISLRQKDYPGPIVLVGDEPFLPYSRPPLSKTYFNEGEPQRLLLRKAEFYEMNDIAVLTSSRVERIERARQAVVLSDGRRLGYGHLVLATGARNRLPPIEGADLPGVVALRGLDDADRMRGLAATARHVVIVGGGFIGLEAAAAFGAAGLRVTLLEAAGRLMARAVSPAVSDHFLRAHRDAGVEIHLDVAVRRILARPDGAAGAVELADGRTIAADAVLMATGVVPNAELAREAGLAVENGILADCFLATADPAISAIGDCAAVAQGPGGPHLRLESVQAAVDQAKCLAERLAGQPVPFARTPWFWSDQGPHKLQIAGLRDGADRTEVEPSSDPTRLLVRSYRGERLVCVETVNLPAEHMRARRALETETAAA</sequence>
<dbReference type="Pfam" id="PF14759">
    <property type="entry name" value="Reductase_C"/>
    <property type="match status" value="1"/>
</dbReference>
<evidence type="ECO:0000313" key="8">
    <source>
        <dbReference type="Proteomes" id="UP000509322"/>
    </source>
</evidence>
<dbReference type="Proteomes" id="UP000509322">
    <property type="component" value="Plasmid unnamed1"/>
</dbReference>
<dbReference type="InterPro" id="IPR023753">
    <property type="entry name" value="FAD/NAD-binding_dom"/>
</dbReference>
<protein>
    <submittedName>
        <fullName evidence="7">FAD-dependent oxidoreductase</fullName>
    </submittedName>
</protein>
<feature type="domain" description="FAD/NAD(P)-binding" evidence="5">
    <location>
        <begin position="8"/>
        <end position="306"/>
    </location>
</feature>
<dbReference type="Gene3D" id="3.50.50.60">
    <property type="entry name" value="FAD/NAD(P)-binding domain"/>
    <property type="match status" value="2"/>
</dbReference>
<keyword evidence="4" id="KW-0560">Oxidoreductase</keyword>
<evidence type="ECO:0000313" key="7">
    <source>
        <dbReference type="EMBL" id="QLH16685.1"/>
    </source>
</evidence>
<dbReference type="SUPFAM" id="SSF55424">
    <property type="entry name" value="FAD/NAD-linked reductases, dimerisation (C-terminal) domain"/>
    <property type="match status" value="1"/>
</dbReference>
<dbReference type="InterPro" id="IPR036188">
    <property type="entry name" value="FAD/NAD-bd_sf"/>
</dbReference>
<keyword evidence="2" id="KW-0285">Flavoprotein</keyword>
<comment type="cofactor">
    <cofactor evidence="1">
        <name>FAD</name>
        <dbReference type="ChEBI" id="CHEBI:57692"/>
    </cofactor>
</comment>
<evidence type="ECO:0000256" key="3">
    <source>
        <dbReference type="ARBA" id="ARBA00022827"/>
    </source>
</evidence>
<dbReference type="AlphaFoldDB" id="A0A7H9C0Y9"/>
<keyword evidence="7" id="KW-0614">Plasmid</keyword>
<keyword evidence="3" id="KW-0274">FAD</keyword>
<dbReference type="InterPro" id="IPR028202">
    <property type="entry name" value="Reductase_C"/>
</dbReference>
<dbReference type="GO" id="GO:0016651">
    <property type="term" value="F:oxidoreductase activity, acting on NAD(P)H"/>
    <property type="evidence" value="ECO:0007669"/>
    <property type="project" value="TreeGrafter"/>
</dbReference>